<keyword evidence="2" id="KW-1185">Reference proteome</keyword>
<comment type="caution">
    <text evidence="1">The sequence shown here is derived from an EMBL/GenBank/DDBJ whole genome shotgun (WGS) entry which is preliminary data.</text>
</comment>
<evidence type="ECO:0008006" key="3">
    <source>
        <dbReference type="Google" id="ProtNLM"/>
    </source>
</evidence>
<dbReference type="InterPro" id="IPR027417">
    <property type="entry name" value="P-loop_NTPase"/>
</dbReference>
<protein>
    <recommendedName>
        <fullName evidence="3">Sigma-54 factor interaction domain-containing protein</fullName>
    </recommendedName>
</protein>
<dbReference type="EMBL" id="JARXIC010000025">
    <property type="protein sequence ID" value="MDQ8195479.1"/>
    <property type="molecule type" value="Genomic_DNA"/>
</dbReference>
<evidence type="ECO:0000313" key="2">
    <source>
        <dbReference type="Proteomes" id="UP001243717"/>
    </source>
</evidence>
<proteinExistence type="predicted"/>
<reference evidence="1 2" key="1">
    <citation type="submission" date="2023-04" db="EMBL/GenBank/DDBJ databases">
        <title>A novel bacteria isolated from coastal sediment.</title>
        <authorList>
            <person name="Liu X.-J."/>
            <person name="Du Z.-J."/>
        </authorList>
    </citation>
    <scope>NUCLEOTIDE SEQUENCE [LARGE SCALE GENOMIC DNA]</scope>
    <source>
        <strain evidence="1 2">SDUM461004</strain>
    </source>
</reference>
<dbReference type="SUPFAM" id="SSF52540">
    <property type="entry name" value="P-loop containing nucleoside triphosphate hydrolases"/>
    <property type="match status" value="1"/>
</dbReference>
<name>A0ABU1AL56_9BACT</name>
<dbReference type="RefSeq" id="WP_308985930.1">
    <property type="nucleotide sequence ID" value="NZ_JARXIC010000025.1"/>
</dbReference>
<organism evidence="1 2">
    <name type="scientific">Thalassobacterium sedimentorum</name>
    <dbReference type="NCBI Taxonomy" id="3041258"/>
    <lineage>
        <taxon>Bacteria</taxon>
        <taxon>Pseudomonadati</taxon>
        <taxon>Verrucomicrobiota</taxon>
        <taxon>Opitutia</taxon>
        <taxon>Puniceicoccales</taxon>
        <taxon>Coraliomargaritaceae</taxon>
        <taxon>Thalassobacterium</taxon>
    </lineage>
</organism>
<sequence>MDMGHSPSFHASWTTLAKAISQSPNTSDYLFLDLSMPIDSIEFEQLKIEHAQLPLIGFESLNAQRLASNESLFTQLSQSLVLPPHAERAKSRLKSVLKSVNRNQTQNRSGAANGLPRLTRPSFKRTASHFINYSRSSSAPTQSAKSSQYTCTKSQQSLGFLKQIQSLVSPNLLLLKGEEGSEFELIAREINFQLFDESHPLLILSGDELRLDTLEKLERSAKTSQSIQCCLIGKTEDLTEASARELGLYIEYLSHLRNPYLCLILCHELGSEAYFQAGMFDHYRQFTSKLLILDIPPIRKRAEDIPSLCRQSIASMRTAHPFLQVHAISNEAIDYLVQNKDKFSYDKIVRTIRNAMALSQRPQLCVEDLINYGESDHVTQHLLESMADEQFFPTAEAANS</sequence>
<accession>A0ABU1AL56</accession>
<gene>
    <name evidence="1" type="ORF">QEH59_13675</name>
</gene>
<evidence type="ECO:0000313" key="1">
    <source>
        <dbReference type="EMBL" id="MDQ8195479.1"/>
    </source>
</evidence>
<dbReference type="Proteomes" id="UP001243717">
    <property type="component" value="Unassembled WGS sequence"/>
</dbReference>